<evidence type="ECO:0000313" key="2">
    <source>
        <dbReference type="EMBL" id="KAI7749418.1"/>
    </source>
</evidence>
<dbReference type="Proteomes" id="UP001206925">
    <property type="component" value="Unassembled WGS sequence"/>
</dbReference>
<comment type="caution">
    <text evidence="2">The sequence shown here is derived from an EMBL/GenBank/DDBJ whole genome shotgun (WGS) entry which is preliminary data.</text>
</comment>
<dbReference type="InterPro" id="IPR057135">
    <property type="entry name" value="At4g27190-like_LRR"/>
</dbReference>
<dbReference type="AlphaFoldDB" id="A0AAD5CW33"/>
<dbReference type="EMBL" id="JAMZMK010006363">
    <property type="protein sequence ID" value="KAI7749418.1"/>
    <property type="molecule type" value="Genomic_DNA"/>
</dbReference>
<evidence type="ECO:0000259" key="1">
    <source>
        <dbReference type="Pfam" id="PF23247"/>
    </source>
</evidence>
<feature type="non-terminal residue" evidence="2">
    <location>
        <position position="1"/>
    </location>
</feature>
<keyword evidence="3" id="KW-1185">Reference proteome</keyword>
<gene>
    <name evidence="2" type="ORF">M8C21_002694</name>
</gene>
<name>A0AAD5CW33_AMBAR</name>
<accession>A0AAD5CW33</accession>
<reference evidence="2" key="1">
    <citation type="submission" date="2022-06" db="EMBL/GenBank/DDBJ databases">
        <title>Uncovering the hologenomic basis of an extraordinary plant invasion.</title>
        <authorList>
            <person name="Bieker V.C."/>
            <person name="Martin M.D."/>
            <person name="Gilbert T."/>
            <person name="Hodgins K."/>
            <person name="Battlay P."/>
            <person name="Petersen B."/>
            <person name="Wilson J."/>
        </authorList>
    </citation>
    <scope>NUCLEOTIDE SEQUENCE</scope>
    <source>
        <strain evidence="2">AA19_3_7</strain>
        <tissue evidence="2">Leaf</tissue>
    </source>
</reference>
<feature type="domain" description="Disease resistance protein At4g27190-like leucine-rich repeats" evidence="1">
    <location>
        <begin position="47"/>
        <end position="153"/>
    </location>
</feature>
<evidence type="ECO:0000313" key="3">
    <source>
        <dbReference type="Proteomes" id="UP001206925"/>
    </source>
</evidence>
<dbReference type="Gene3D" id="3.80.10.10">
    <property type="entry name" value="Ribonuclease Inhibitor"/>
    <property type="match status" value="1"/>
</dbReference>
<dbReference type="InterPro" id="IPR032675">
    <property type="entry name" value="LRR_dom_sf"/>
</dbReference>
<protein>
    <recommendedName>
        <fullName evidence="1">Disease resistance protein At4g27190-like leucine-rich repeats domain-containing protein</fullName>
    </recommendedName>
</protein>
<sequence>MVFTSGHSPTPRLKYINTGLGQHNLECGLNFHLTPSTNLDCISSNPTQLEGRTWSFHNLIQCDLGYSHEDVKIFPCSELQKLEKLETIHAQDCKKVEEIFEVASEVTNNESQTGVIFPKLREVDLKSLRSLKYIWKSNEWRILEFPNLTRLSIS</sequence>
<proteinExistence type="predicted"/>
<organism evidence="2 3">
    <name type="scientific">Ambrosia artemisiifolia</name>
    <name type="common">Common ragweed</name>
    <dbReference type="NCBI Taxonomy" id="4212"/>
    <lineage>
        <taxon>Eukaryota</taxon>
        <taxon>Viridiplantae</taxon>
        <taxon>Streptophyta</taxon>
        <taxon>Embryophyta</taxon>
        <taxon>Tracheophyta</taxon>
        <taxon>Spermatophyta</taxon>
        <taxon>Magnoliopsida</taxon>
        <taxon>eudicotyledons</taxon>
        <taxon>Gunneridae</taxon>
        <taxon>Pentapetalae</taxon>
        <taxon>asterids</taxon>
        <taxon>campanulids</taxon>
        <taxon>Asterales</taxon>
        <taxon>Asteraceae</taxon>
        <taxon>Asteroideae</taxon>
        <taxon>Heliantheae alliance</taxon>
        <taxon>Heliantheae</taxon>
        <taxon>Ambrosia</taxon>
    </lineage>
</organism>
<dbReference type="Pfam" id="PF23247">
    <property type="entry name" value="LRR_RPS2"/>
    <property type="match status" value="1"/>
</dbReference>